<accession>A0A8I2DBU6</accession>
<protein>
    <recommendedName>
        <fullName evidence="2">Rho-GAP domain-containing protein</fullName>
    </recommendedName>
</protein>
<evidence type="ECO:0000259" key="2">
    <source>
        <dbReference type="PROSITE" id="PS50238"/>
    </source>
</evidence>
<dbReference type="SUPFAM" id="SSF48350">
    <property type="entry name" value="GTPase activation domain, GAP"/>
    <property type="match status" value="1"/>
</dbReference>
<dbReference type="Gene3D" id="1.10.555.10">
    <property type="entry name" value="Rho GTPase activation protein"/>
    <property type="match status" value="1"/>
</dbReference>
<dbReference type="AlphaFoldDB" id="A0A8I2DBU6"/>
<comment type="caution">
    <text evidence="3">The sequence shown here is derived from an EMBL/GenBank/DDBJ whole genome shotgun (WGS) entry which is preliminary data.</text>
</comment>
<dbReference type="Pfam" id="PF00620">
    <property type="entry name" value="RhoGAP"/>
    <property type="match status" value="1"/>
</dbReference>
<feature type="domain" description="Rho-GAP" evidence="2">
    <location>
        <begin position="138"/>
        <end position="369"/>
    </location>
</feature>
<dbReference type="RefSeq" id="WP_210848765.1">
    <property type="nucleotide sequence ID" value="NZ_JAGKLY010000007.1"/>
</dbReference>
<sequence>MIFSKKNNDANTIHPNKAQSSEQRKNTSFTHSIKAIKNTGMNFFISTYQKFTFMLRHMFDKIEIIDNPVYVKNTTSLPLSVNNPPLANSVNQHLVPTHTEQPQKYSELKISNLSNHSSVKKEACDAERIYLKNQKLINQYPDVPEDKKTEFHSMNTMIFDLLSSPTHIKQEGIFRKSGASTKISNLLVKLTNNPSFSQQALEDNHLTQDELTGAIKALRNKILIKQPNEEHKLKELINKYKESIHQENETKEHVKNMAPNKRDKILRIAKNNADERLPEQLELPLHLQICMPLFVKIAMHSKENKMEPENIAIAIGGGLSSNKRTADEENNFNKLSKAKQTTFMMEERALHDYANKLLTTLIDRELKQFK</sequence>
<reference evidence="3" key="1">
    <citation type="submission" date="2021-03" db="EMBL/GenBank/DDBJ databases">
        <authorList>
            <person name="Stanton E."/>
        </authorList>
    </citation>
    <scope>NUCLEOTIDE SEQUENCE</scope>
    <source>
        <strain evidence="3">2020EL-00113</strain>
    </source>
</reference>
<dbReference type="EMBL" id="JAGKLY010000007">
    <property type="protein sequence ID" value="MBQ0269741.1"/>
    <property type="molecule type" value="Genomic_DNA"/>
</dbReference>
<evidence type="ECO:0000256" key="1">
    <source>
        <dbReference type="SAM" id="MobiDB-lite"/>
    </source>
</evidence>
<dbReference type="GO" id="GO:0007165">
    <property type="term" value="P:signal transduction"/>
    <property type="evidence" value="ECO:0007669"/>
    <property type="project" value="InterPro"/>
</dbReference>
<organism evidence="3 4">
    <name type="scientific">Providencia huaxiensis</name>
    <dbReference type="NCBI Taxonomy" id="2027290"/>
    <lineage>
        <taxon>Bacteria</taxon>
        <taxon>Pseudomonadati</taxon>
        <taxon>Pseudomonadota</taxon>
        <taxon>Gammaproteobacteria</taxon>
        <taxon>Enterobacterales</taxon>
        <taxon>Morganellaceae</taxon>
        <taxon>Providencia</taxon>
    </lineage>
</organism>
<name>A0A8I2DBU6_9GAMM</name>
<dbReference type="PROSITE" id="PS50238">
    <property type="entry name" value="RHOGAP"/>
    <property type="match status" value="1"/>
</dbReference>
<feature type="compositionally biased region" description="Polar residues" evidence="1">
    <location>
        <begin position="9"/>
        <end position="28"/>
    </location>
</feature>
<dbReference type="InterPro" id="IPR008936">
    <property type="entry name" value="Rho_GTPase_activation_prot"/>
</dbReference>
<evidence type="ECO:0000313" key="3">
    <source>
        <dbReference type="EMBL" id="MBQ0269741.1"/>
    </source>
</evidence>
<gene>
    <name evidence="3" type="ORF">J7T18_15670</name>
</gene>
<dbReference type="InterPro" id="IPR000198">
    <property type="entry name" value="RhoGAP_dom"/>
</dbReference>
<evidence type="ECO:0000313" key="4">
    <source>
        <dbReference type="Proteomes" id="UP000674270"/>
    </source>
</evidence>
<feature type="region of interest" description="Disordered" evidence="1">
    <location>
        <begin position="1"/>
        <end position="28"/>
    </location>
</feature>
<dbReference type="Proteomes" id="UP000674270">
    <property type="component" value="Unassembled WGS sequence"/>
</dbReference>
<proteinExistence type="predicted"/>